<organism evidence="2 3">
    <name type="scientific">Larsenimonas rhizosphaerae</name>
    <dbReference type="NCBI Taxonomy" id="2944682"/>
    <lineage>
        <taxon>Bacteria</taxon>
        <taxon>Pseudomonadati</taxon>
        <taxon>Pseudomonadota</taxon>
        <taxon>Gammaproteobacteria</taxon>
        <taxon>Oceanospirillales</taxon>
        <taxon>Halomonadaceae</taxon>
        <taxon>Larsenimonas</taxon>
    </lineage>
</organism>
<dbReference type="NCBIfam" id="NF003545">
    <property type="entry name" value="PRK05205.1-1"/>
    <property type="match status" value="1"/>
</dbReference>
<dbReference type="Pfam" id="PF00156">
    <property type="entry name" value="Pribosyltran"/>
    <property type="match status" value="1"/>
</dbReference>
<keyword evidence="3" id="KW-1185">Reference proteome</keyword>
<dbReference type="InterPro" id="IPR050137">
    <property type="entry name" value="PyrR_bifunctional"/>
</dbReference>
<evidence type="ECO:0000259" key="1">
    <source>
        <dbReference type="Pfam" id="PF00156"/>
    </source>
</evidence>
<dbReference type="GO" id="GO:0004845">
    <property type="term" value="F:uracil phosphoribosyltransferase activity"/>
    <property type="evidence" value="ECO:0007669"/>
    <property type="project" value="UniProtKB-EC"/>
</dbReference>
<dbReference type="EC" id="2.4.2.9" evidence="2"/>
<dbReference type="SUPFAM" id="SSF53271">
    <property type="entry name" value="PRTase-like"/>
    <property type="match status" value="1"/>
</dbReference>
<dbReference type="InterPro" id="IPR000836">
    <property type="entry name" value="PRTase_dom"/>
</dbReference>
<protein>
    <submittedName>
        <fullName evidence="2">Bifunctional pyr operon transcriptional regulator/uracil phosphoribosyltransferase PyrR</fullName>
        <ecNumber evidence="2">2.4.2.9</ecNumber>
    </submittedName>
</protein>
<evidence type="ECO:0000313" key="3">
    <source>
        <dbReference type="Proteomes" id="UP001165678"/>
    </source>
</evidence>
<dbReference type="PANTHER" id="PTHR11608">
    <property type="entry name" value="BIFUNCTIONAL PROTEIN PYRR"/>
    <property type="match status" value="1"/>
</dbReference>
<dbReference type="InterPro" id="IPR029057">
    <property type="entry name" value="PRTase-like"/>
</dbReference>
<sequence length="168" mass="18470">MTLPDVSSLLDVLVSKTRAHFSTMPEALQNVQLVGLHTGGVWVAEAIARELELPRPVGTLDIGFWRDDFYHQGLAPNRRSTSLPFDIEGAHILLVDDVIMSGRTIRAAMNELFDFGRPERITLVSLIALPGRELPIQPDVVGLDLSLPAGQRIKLTGPDPLMLTLKET</sequence>
<keyword evidence="2" id="KW-0328">Glycosyltransferase</keyword>
<gene>
    <name evidence="2" type="primary">pyrR</name>
    <name evidence="2" type="ORF">OQ287_07100</name>
</gene>
<dbReference type="CDD" id="cd06223">
    <property type="entry name" value="PRTases_typeI"/>
    <property type="match status" value="1"/>
</dbReference>
<feature type="domain" description="Phosphoribosyltransferase" evidence="1">
    <location>
        <begin position="29"/>
        <end position="142"/>
    </location>
</feature>
<dbReference type="Gene3D" id="3.40.50.2020">
    <property type="match status" value="1"/>
</dbReference>
<dbReference type="EMBL" id="JAPIVE010000002">
    <property type="protein sequence ID" value="MCX2524000.1"/>
    <property type="molecule type" value="Genomic_DNA"/>
</dbReference>
<accession>A0AA42CXL0</accession>
<evidence type="ECO:0000313" key="2">
    <source>
        <dbReference type="EMBL" id="MCX2524000.1"/>
    </source>
</evidence>
<dbReference type="RefSeq" id="WP_265895984.1">
    <property type="nucleotide sequence ID" value="NZ_JAPIVE010000002.1"/>
</dbReference>
<name>A0AA42CXL0_9GAMM</name>
<reference evidence="2" key="1">
    <citation type="submission" date="2022-11" db="EMBL/GenBank/DDBJ databases">
        <title>Larsenimonas rhizosphaerae sp. nov., isolated from a tidal mudflat.</title>
        <authorList>
            <person name="Lee S.D."/>
            <person name="Kim I.S."/>
        </authorList>
    </citation>
    <scope>NUCLEOTIDE SEQUENCE</scope>
    <source>
        <strain evidence="2">GH2-1</strain>
    </source>
</reference>
<dbReference type="PANTHER" id="PTHR11608:SF0">
    <property type="entry name" value="BIFUNCTIONAL PROTEIN PYRR"/>
    <property type="match status" value="1"/>
</dbReference>
<dbReference type="Proteomes" id="UP001165678">
    <property type="component" value="Unassembled WGS sequence"/>
</dbReference>
<proteinExistence type="predicted"/>
<comment type="caution">
    <text evidence="2">The sequence shown here is derived from an EMBL/GenBank/DDBJ whole genome shotgun (WGS) entry which is preliminary data.</text>
</comment>
<dbReference type="AlphaFoldDB" id="A0AA42CXL0"/>
<keyword evidence="2" id="KW-0808">Transferase</keyword>